<sequence length="260" mass="25922">MRRLRPLLAGAVALAALTLTGCGGTDDPPGAGDTGGGTVTVFAAASLTESFTALGKRFEAAHPGTRVTFNFAGSSALATQITQGAPADVFASAAPGPMRTVTDAGDAAGEPAVFVRNQLVIAVPAGDPKGVRGLADLTRPGTKVALCAPQVPCGDAARKALDTAGVRLTPVTLERDVKGALAKVRLGEVDAALVYRTDVRAAPGLTGVEFPESARAVNDYPIVALKGAGNPAGAAAFVAYVRSPAGRAVLTAAGFQPPPA</sequence>
<gene>
    <name evidence="6" type="ORF">GA0074704_1174</name>
</gene>
<dbReference type="Gene3D" id="3.40.190.10">
    <property type="entry name" value="Periplasmic binding protein-like II"/>
    <property type="match status" value="2"/>
</dbReference>
<keyword evidence="7" id="KW-1185">Reference proteome</keyword>
<reference evidence="6 7" key="1">
    <citation type="submission" date="2016-06" db="EMBL/GenBank/DDBJ databases">
        <authorList>
            <person name="Kjaerup R.B."/>
            <person name="Dalgaard T.S."/>
            <person name="Juul-Madsen H.R."/>
        </authorList>
    </citation>
    <scope>NUCLEOTIDE SEQUENCE [LARGE SCALE GENOMIC DNA]</scope>
    <source>
        <strain evidence="6 7">DSM 45097</strain>
    </source>
</reference>
<evidence type="ECO:0000256" key="3">
    <source>
        <dbReference type="ARBA" id="ARBA00022729"/>
    </source>
</evidence>
<dbReference type="PANTHER" id="PTHR30632:SF0">
    <property type="entry name" value="SULFATE-BINDING PROTEIN"/>
    <property type="match status" value="1"/>
</dbReference>
<dbReference type="Proteomes" id="UP000198210">
    <property type="component" value="Chromosome I"/>
</dbReference>
<evidence type="ECO:0000256" key="2">
    <source>
        <dbReference type="ARBA" id="ARBA00022723"/>
    </source>
</evidence>
<feature type="binding site" evidence="4">
    <location>
        <position position="195"/>
    </location>
    <ligand>
        <name>molybdate</name>
        <dbReference type="ChEBI" id="CHEBI:36264"/>
    </ligand>
</feature>
<dbReference type="SUPFAM" id="SSF53850">
    <property type="entry name" value="Periplasmic binding protein-like II"/>
    <property type="match status" value="1"/>
</dbReference>
<dbReference type="GO" id="GO:0046872">
    <property type="term" value="F:metal ion binding"/>
    <property type="evidence" value="ECO:0007669"/>
    <property type="project" value="UniProtKB-KW"/>
</dbReference>
<evidence type="ECO:0000256" key="5">
    <source>
        <dbReference type="SAM" id="SignalP"/>
    </source>
</evidence>
<dbReference type="EMBL" id="LT607751">
    <property type="protein sequence ID" value="SCG41778.1"/>
    <property type="molecule type" value="Genomic_DNA"/>
</dbReference>
<keyword evidence="2 4" id="KW-0479">Metal-binding</keyword>
<evidence type="ECO:0000313" key="6">
    <source>
        <dbReference type="EMBL" id="SCG41778.1"/>
    </source>
</evidence>
<organism evidence="6 7">
    <name type="scientific">Micromonospora siamensis</name>
    <dbReference type="NCBI Taxonomy" id="299152"/>
    <lineage>
        <taxon>Bacteria</taxon>
        <taxon>Bacillati</taxon>
        <taxon>Actinomycetota</taxon>
        <taxon>Actinomycetes</taxon>
        <taxon>Micromonosporales</taxon>
        <taxon>Micromonosporaceae</taxon>
        <taxon>Micromonospora</taxon>
    </lineage>
</organism>
<dbReference type="PROSITE" id="PS51257">
    <property type="entry name" value="PROKAR_LIPOPROTEIN"/>
    <property type="match status" value="1"/>
</dbReference>
<evidence type="ECO:0000256" key="4">
    <source>
        <dbReference type="PIRSR" id="PIRSR004846-1"/>
    </source>
</evidence>
<dbReference type="InterPro" id="IPR050682">
    <property type="entry name" value="ModA/WtpA"/>
</dbReference>
<feature type="binding site" evidence="4">
    <location>
        <position position="46"/>
    </location>
    <ligand>
        <name>molybdate</name>
        <dbReference type="ChEBI" id="CHEBI:36264"/>
    </ligand>
</feature>
<dbReference type="RefSeq" id="WP_088969546.1">
    <property type="nucleotide sequence ID" value="NZ_JBHLYF010000014.1"/>
</dbReference>
<feature type="binding site" evidence="4">
    <location>
        <position position="74"/>
    </location>
    <ligand>
        <name>molybdate</name>
        <dbReference type="ChEBI" id="CHEBI:36264"/>
    </ligand>
</feature>
<protein>
    <submittedName>
        <fullName evidence="6">Molybdate transport system substrate-binding protein</fullName>
    </submittedName>
</protein>
<keyword evidence="3 5" id="KW-0732">Signal</keyword>
<name>A0A1C5H6Y0_9ACTN</name>
<dbReference type="AlphaFoldDB" id="A0A1C5H6Y0"/>
<dbReference type="CDD" id="cd13538">
    <property type="entry name" value="PBP2_ModA_like_1"/>
    <property type="match status" value="1"/>
</dbReference>
<keyword evidence="4" id="KW-0500">Molybdenum</keyword>
<dbReference type="PANTHER" id="PTHR30632">
    <property type="entry name" value="MOLYBDATE-BINDING PERIPLASMIC PROTEIN"/>
    <property type="match status" value="1"/>
</dbReference>
<dbReference type="GO" id="GO:0030973">
    <property type="term" value="F:molybdate ion binding"/>
    <property type="evidence" value="ECO:0007669"/>
    <property type="project" value="TreeGrafter"/>
</dbReference>
<dbReference type="Pfam" id="PF13531">
    <property type="entry name" value="SBP_bac_11"/>
    <property type="match status" value="1"/>
</dbReference>
<dbReference type="PIRSF" id="PIRSF004846">
    <property type="entry name" value="ModA"/>
    <property type="match status" value="1"/>
</dbReference>
<dbReference type="InterPro" id="IPR005950">
    <property type="entry name" value="ModA"/>
</dbReference>
<accession>A0A1C5H6Y0</accession>
<proteinExistence type="inferred from homology"/>
<evidence type="ECO:0000313" key="7">
    <source>
        <dbReference type="Proteomes" id="UP000198210"/>
    </source>
</evidence>
<dbReference type="NCBIfam" id="TIGR01256">
    <property type="entry name" value="modA"/>
    <property type="match status" value="1"/>
</dbReference>
<feature type="binding site" evidence="4">
    <location>
        <position position="177"/>
    </location>
    <ligand>
        <name>molybdate</name>
        <dbReference type="ChEBI" id="CHEBI:36264"/>
    </ligand>
</feature>
<comment type="similarity">
    <text evidence="1">Belongs to the bacterial solute-binding protein ModA family.</text>
</comment>
<dbReference type="GO" id="GO:0015689">
    <property type="term" value="P:molybdate ion transport"/>
    <property type="evidence" value="ECO:0007669"/>
    <property type="project" value="InterPro"/>
</dbReference>
<evidence type="ECO:0000256" key="1">
    <source>
        <dbReference type="ARBA" id="ARBA00009175"/>
    </source>
</evidence>
<feature type="chain" id="PRO_5039010230" evidence="5">
    <location>
        <begin position="22"/>
        <end position="260"/>
    </location>
</feature>
<feature type="signal peptide" evidence="5">
    <location>
        <begin position="1"/>
        <end position="21"/>
    </location>
</feature>